<evidence type="ECO:0000313" key="1">
    <source>
        <dbReference type="EMBL" id="RHZ76525.1"/>
    </source>
</evidence>
<dbReference type="Proteomes" id="UP000266861">
    <property type="component" value="Unassembled WGS sequence"/>
</dbReference>
<dbReference type="EMBL" id="PQFF01000184">
    <property type="protein sequence ID" value="RHZ76525.1"/>
    <property type="molecule type" value="Genomic_DNA"/>
</dbReference>
<dbReference type="AlphaFoldDB" id="A0A397IKX1"/>
<gene>
    <name evidence="1" type="ORF">Glove_196g18</name>
</gene>
<reference evidence="1 2" key="1">
    <citation type="submission" date="2018-08" db="EMBL/GenBank/DDBJ databases">
        <title>Genome and evolution of the arbuscular mycorrhizal fungus Diversispora epigaea (formerly Glomus versiforme) and its bacterial endosymbionts.</title>
        <authorList>
            <person name="Sun X."/>
            <person name="Fei Z."/>
            <person name="Harrison M."/>
        </authorList>
    </citation>
    <scope>NUCLEOTIDE SEQUENCE [LARGE SCALE GENOMIC DNA]</scope>
    <source>
        <strain evidence="1 2">IT104</strain>
    </source>
</reference>
<name>A0A397IKX1_9GLOM</name>
<accession>A0A397IKX1</accession>
<organism evidence="1 2">
    <name type="scientific">Diversispora epigaea</name>
    <dbReference type="NCBI Taxonomy" id="1348612"/>
    <lineage>
        <taxon>Eukaryota</taxon>
        <taxon>Fungi</taxon>
        <taxon>Fungi incertae sedis</taxon>
        <taxon>Mucoromycota</taxon>
        <taxon>Glomeromycotina</taxon>
        <taxon>Glomeromycetes</taxon>
        <taxon>Diversisporales</taxon>
        <taxon>Diversisporaceae</taxon>
        <taxon>Diversispora</taxon>
    </lineage>
</organism>
<proteinExistence type="predicted"/>
<evidence type="ECO:0000313" key="2">
    <source>
        <dbReference type="Proteomes" id="UP000266861"/>
    </source>
</evidence>
<dbReference type="OrthoDB" id="2489537at2759"/>
<keyword evidence="2" id="KW-1185">Reference proteome</keyword>
<protein>
    <submittedName>
        <fullName evidence="1">Uncharacterized protein</fullName>
    </submittedName>
</protein>
<comment type="caution">
    <text evidence="1">The sequence shown here is derived from an EMBL/GenBank/DDBJ whole genome shotgun (WGS) entry which is preliminary data.</text>
</comment>
<sequence>MRYWDARVTNRPTFKELFDELDKYCEDYNGYLEKGKNKGSEIVIQIKKAEEFSANQESTNITTTTTTTPLNYQTHPQAIYTSRLLKYSKLPKPKNEENFERELEELNKSFSHINTIKIDTTTTNRIIMRYWDARVTNRPTFKELFDELDKYCEDYNGYLEKGKNKGSEIVIQIKKAEEFSANQESTNITTTTTTTPLNYQTHPQAIYTSRLLKYSKLPKPKNEENFERELEELNKSFSHINTSKYRLYYVVTDGGLSFLINTWDEQELLN</sequence>